<dbReference type="SMART" id="SM00862">
    <property type="entry name" value="Trans_reg_C"/>
    <property type="match status" value="1"/>
</dbReference>
<dbReference type="RefSeq" id="WP_145080054.1">
    <property type="nucleotide sequence ID" value="NZ_CP036425.1"/>
</dbReference>
<protein>
    <submittedName>
        <fullName evidence="4">Response regulator MprA</fullName>
    </submittedName>
</protein>
<evidence type="ECO:0000313" key="4">
    <source>
        <dbReference type="EMBL" id="QDU35143.1"/>
    </source>
</evidence>
<dbReference type="GO" id="GO:0003677">
    <property type="term" value="F:DNA binding"/>
    <property type="evidence" value="ECO:0007669"/>
    <property type="project" value="UniProtKB-UniRule"/>
</dbReference>
<dbReference type="InterPro" id="IPR016032">
    <property type="entry name" value="Sig_transdc_resp-reg_C-effctor"/>
</dbReference>
<dbReference type="Gene3D" id="1.10.10.10">
    <property type="entry name" value="Winged helix-like DNA-binding domain superfamily/Winged helix DNA-binding domain"/>
    <property type="match status" value="1"/>
</dbReference>
<gene>
    <name evidence="4" type="primary">mprA_2</name>
    <name evidence="4" type="ORF">KS4_32230</name>
</gene>
<keyword evidence="1 2" id="KW-0238">DNA-binding</keyword>
<sequence length="277" mass="31337">MERSTEVSSINQGLPVKGEVTGRAEMGMITVLVSGEGYLQQLAMHHLDGVGVRVKHCSWDDLLENYEALRPTLVVMVVEMSSDDRLEIASRLNLLRGKDTETGSVVAVCREMTSDETISWLGWVDDILGGENVSNRRLFLARLQARLRPRGVHVRWDLEPAGQPHAGEDVCESFRVGEITMWPEKFEVRVSGKRVTLTLTQFRLLEMLLKRPGWILTPEVIRQTLNLESGEARDSVVKNHVYMLRRKLGVKAAKQIETVRGVGYRIREEYAAEEMPV</sequence>
<dbReference type="InterPro" id="IPR036388">
    <property type="entry name" value="WH-like_DNA-bd_sf"/>
</dbReference>
<feature type="domain" description="OmpR/PhoB-type" evidence="3">
    <location>
        <begin position="171"/>
        <end position="268"/>
    </location>
</feature>
<evidence type="ECO:0000256" key="2">
    <source>
        <dbReference type="PROSITE-ProRule" id="PRU01091"/>
    </source>
</evidence>
<dbReference type="AlphaFoldDB" id="A0A517YY33"/>
<name>A0A517YY33_9BACT</name>
<evidence type="ECO:0000256" key="1">
    <source>
        <dbReference type="ARBA" id="ARBA00023125"/>
    </source>
</evidence>
<dbReference type="Pfam" id="PF00486">
    <property type="entry name" value="Trans_reg_C"/>
    <property type="match status" value="1"/>
</dbReference>
<dbReference type="GO" id="GO:0000160">
    <property type="term" value="P:phosphorelay signal transduction system"/>
    <property type="evidence" value="ECO:0007669"/>
    <property type="project" value="InterPro"/>
</dbReference>
<reference evidence="4 5" key="1">
    <citation type="submission" date="2019-02" db="EMBL/GenBank/DDBJ databases">
        <title>Deep-cultivation of Planctomycetes and their phenomic and genomic characterization uncovers novel biology.</title>
        <authorList>
            <person name="Wiegand S."/>
            <person name="Jogler M."/>
            <person name="Boedeker C."/>
            <person name="Pinto D."/>
            <person name="Vollmers J."/>
            <person name="Rivas-Marin E."/>
            <person name="Kohn T."/>
            <person name="Peeters S.H."/>
            <person name="Heuer A."/>
            <person name="Rast P."/>
            <person name="Oberbeckmann S."/>
            <person name="Bunk B."/>
            <person name="Jeske O."/>
            <person name="Meyerdierks A."/>
            <person name="Storesund J.E."/>
            <person name="Kallscheuer N."/>
            <person name="Luecker S."/>
            <person name="Lage O.M."/>
            <person name="Pohl T."/>
            <person name="Merkel B.J."/>
            <person name="Hornburger P."/>
            <person name="Mueller R.-W."/>
            <person name="Bruemmer F."/>
            <person name="Labrenz M."/>
            <person name="Spormann A.M."/>
            <person name="Op den Camp H."/>
            <person name="Overmann J."/>
            <person name="Amann R."/>
            <person name="Jetten M.S.M."/>
            <person name="Mascher T."/>
            <person name="Medema M.H."/>
            <person name="Devos D.P."/>
            <person name="Kaster A.-K."/>
            <person name="Ovreas L."/>
            <person name="Rohde M."/>
            <person name="Galperin M.Y."/>
            <person name="Jogler C."/>
        </authorList>
    </citation>
    <scope>NUCLEOTIDE SEQUENCE [LARGE SCALE GENOMIC DNA]</scope>
    <source>
        <strain evidence="4 5">KS4</strain>
    </source>
</reference>
<dbReference type="KEGG" id="pcor:KS4_32230"/>
<dbReference type="CDD" id="cd00383">
    <property type="entry name" value="trans_reg_C"/>
    <property type="match status" value="1"/>
</dbReference>
<dbReference type="InterPro" id="IPR001867">
    <property type="entry name" value="OmpR/PhoB-type_DNA-bd"/>
</dbReference>
<feature type="DNA-binding region" description="OmpR/PhoB-type" evidence="2">
    <location>
        <begin position="171"/>
        <end position="268"/>
    </location>
</feature>
<evidence type="ECO:0000259" key="3">
    <source>
        <dbReference type="PROSITE" id="PS51755"/>
    </source>
</evidence>
<dbReference type="OrthoDB" id="9790442at2"/>
<dbReference type="GO" id="GO:0006355">
    <property type="term" value="P:regulation of DNA-templated transcription"/>
    <property type="evidence" value="ECO:0007669"/>
    <property type="project" value="InterPro"/>
</dbReference>
<dbReference type="PROSITE" id="PS51755">
    <property type="entry name" value="OMPR_PHOB"/>
    <property type="match status" value="1"/>
</dbReference>
<organism evidence="4 5">
    <name type="scientific">Poriferisphaera corsica</name>
    <dbReference type="NCBI Taxonomy" id="2528020"/>
    <lineage>
        <taxon>Bacteria</taxon>
        <taxon>Pseudomonadati</taxon>
        <taxon>Planctomycetota</taxon>
        <taxon>Phycisphaerae</taxon>
        <taxon>Phycisphaerales</taxon>
        <taxon>Phycisphaeraceae</taxon>
        <taxon>Poriferisphaera</taxon>
    </lineage>
</organism>
<evidence type="ECO:0000313" key="5">
    <source>
        <dbReference type="Proteomes" id="UP000317369"/>
    </source>
</evidence>
<dbReference type="EMBL" id="CP036425">
    <property type="protein sequence ID" value="QDU35143.1"/>
    <property type="molecule type" value="Genomic_DNA"/>
</dbReference>
<dbReference type="SUPFAM" id="SSF46894">
    <property type="entry name" value="C-terminal effector domain of the bipartite response regulators"/>
    <property type="match status" value="1"/>
</dbReference>
<accession>A0A517YY33</accession>
<keyword evidence="5" id="KW-1185">Reference proteome</keyword>
<proteinExistence type="predicted"/>
<dbReference type="Proteomes" id="UP000317369">
    <property type="component" value="Chromosome"/>
</dbReference>